<gene>
    <name evidence="2" type="ORF">L0668_11355</name>
</gene>
<accession>A0ABS9D6Z8</accession>
<dbReference type="PANTHER" id="PTHR43019:SF23">
    <property type="entry name" value="PROTEASE DO-LIKE 5, CHLOROPLASTIC"/>
    <property type="match status" value="1"/>
</dbReference>
<protein>
    <submittedName>
        <fullName evidence="2">Serine protease</fullName>
    </submittedName>
</protein>
<keyword evidence="2" id="KW-0645">Protease</keyword>
<evidence type="ECO:0000313" key="3">
    <source>
        <dbReference type="Proteomes" id="UP001521137"/>
    </source>
</evidence>
<dbReference type="Gene3D" id="2.40.10.120">
    <property type="match status" value="1"/>
</dbReference>
<dbReference type="GO" id="GO:0008233">
    <property type="term" value="F:peptidase activity"/>
    <property type="evidence" value="ECO:0007669"/>
    <property type="project" value="UniProtKB-KW"/>
</dbReference>
<dbReference type="RefSeq" id="WP_235312672.1">
    <property type="nucleotide sequence ID" value="NZ_JAKGAS010000005.1"/>
</dbReference>
<dbReference type="PRINTS" id="PR00834">
    <property type="entry name" value="PROTEASES2C"/>
</dbReference>
<keyword evidence="1" id="KW-0732">Signal</keyword>
<organism evidence="2 3">
    <name type="scientific">Paraglaciecola algarum</name>
    <dbReference type="NCBI Taxonomy" id="3050085"/>
    <lineage>
        <taxon>Bacteria</taxon>
        <taxon>Pseudomonadati</taxon>
        <taxon>Pseudomonadota</taxon>
        <taxon>Gammaproteobacteria</taxon>
        <taxon>Alteromonadales</taxon>
        <taxon>Alteromonadaceae</taxon>
        <taxon>Paraglaciecola</taxon>
    </lineage>
</organism>
<name>A0ABS9D6Z8_9ALTE</name>
<dbReference type="Proteomes" id="UP001521137">
    <property type="component" value="Unassembled WGS sequence"/>
</dbReference>
<dbReference type="EMBL" id="JAKGAS010000005">
    <property type="protein sequence ID" value="MCF2948706.1"/>
    <property type="molecule type" value="Genomic_DNA"/>
</dbReference>
<evidence type="ECO:0000256" key="1">
    <source>
        <dbReference type="SAM" id="SignalP"/>
    </source>
</evidence>
<proteinExistence type="predicted"/>
<dbReference type="InterPro" id="IPR009003">
    <property type="entry name" value="Peptidase_S1_PA"/>
</dbReference>
<dbReference type="GO" id="GO:0006508">
    <property type="term" value="P:proteolysis"/>
    <property type="evidence" value="ECO:0007669"/>
    <property type="project" value="UniProtKB-KW"/>
</dbReference>
<keyword evidence="2" id="KW-0378">Hydrolase</keyword>
<keyword evidence="3" id="KW-1185">Reference proteome</keyword>
<sequence length="427" mass="47421">MRLGIVSFTLWFALNLALTFSFMSTAFAELSANDLIKQNEHKIVQVTIVNQVSGQKVSFGSGFYVNSQGLLVTNYHVISRVVGYPEDYVVQFIDSLDEQHKAKIVDLDVINDLALLQTELTDTEFFELADHLPKKGQALYSIGNPLDLGMIVVPGTFNGLINHRFTEEINLTGSINPGMSGGPTINSESKVVGINVTTRGNQIGSLVPVGKLHALIDTYKTTPVAPKYFSKKITQQLTDYQTALYEPILSSQWPVDTLGSATVPQKIAEFLSCGSGSNQSDEKRQYDRVSTGCQLRESISLNSSSRLSGFKYSSEWRKSQQLNQFQLANLYQRAIRHNPTKSTISTRDTTNYQCEQGVVENEQGSTMKTSTCIRAYRLYPGLFDVSFRALLLGKDDQAIIAKFSLNAVTPETGQAFTNKFVENIQWN</sequence>
<dbReference type="InterPro" id="IPR001940">
    <property type="entry name" value="Peptidase_S1C"/>
</dbReference>
<dbReference type="PANTHER" id="PTHR43019">
    <property type="entry name" value="SERINE ENDOPROTEASE DEGS"/>
    <property type="match status" value="1"/>
</dbReference>
<evidence type="ECO:0000313" key="2">
    <source>
        <dbReference type="EMBL" id="MCF2948706.1"/>
    </source>
</evidence>
<dbReference type="Pfam" id="PF13365">
    <property type="entry name" value="Trypsin_2"/>
    <property type="match status" value="1"/>
</dbReference>
<feature type="chain" id="PRO_5045758661" evidence="1">
    <location>
        <begin position="29"/>
        <end position="427"/>
    </location>
</feature>
<comment type="caution">
    <text evidence="2">The sequence shown here is derived from an EMBL/GenBank/DDBJ whole genome shotgun (WGS) entry which is preliminary data.</text>
</comment>
<feature type="signal peptide" evidence="1">
    <location>
        <begin position="1"/>
        <end position="28"/>
    </location>
</feature>
<reference evidence="2 3" key="1">
    <citation type="submission" date="2022-01" db="EMBL/GenBank/DDBJ databases">
        <title>Paraglaciecola sp. G1-23.</title>
        <authorList>
            <person name="Jin M.S."/>
            <person name="Han D.M."/>
            <person name="Kim H.M."/>
            <person name="Jeon C.O."/>
        </authorList>
    </citation>
    <scope>NUCLEOTIDE SEQUENCE [LARGE SCALE GENOMIC DNA]</scope>
    <source>
        <strain evidence="2 3">G1-23</strain>
    </source>
</reference>
<dbReference type="SUPFAM" id="SSF50494">
    <property type="entry name" value="Trypsin-like serine proteases"/>
    <property type="match status" value="1"/>
</dbReference>